<feature type="region of interest" description="Disordered" evidence="1">
    <location>
        <begin position="1"/>
        <end position="23"/>
    </location>
</feature>
<feature type="compositionally biased region" description="Basic and acidic residues" evidence="1">
    <location>
        <begin position="1"/>
        <end position="10"/>
    </location>
</feature>
<dbReference type="Proteomes" id="UP001305414">
    <property type="component" value="Unassembled WGS sequence"/>
</dbReference>
<dbReference type="PANTHER" id="PTHR38790:SF4">
    <property type="entry name" value="2EXR DOMAIN-CONTAINING PROTEIN"/>
    <property type="match status" value="1"/>
</dbReference>
<keyword evidence="3" id="KW-1185">Reference proteome</keyword>
<protein>
    <submittedName>
        <fullName evidence="2">Uncharacterized protein</fullName>
    </submittedName>
</protein>
<evidence type="ECO:0000256" key="1">
    <source>
        <dbReference type="SAM" id="MobiDB-lite"/>
    </source>
</evidence>
<evidence type="ECO:0000313" key="2">
    <source>
        <dbReference type="EMBL" id="KAK5625382.1"/>
    </source>
</evidence>
<dbReference type="AlphaFoldDB" id="A0AAN7Z0D9"/>
<dbReference type="EMBL" id="JAWHQM010000002">
    <property type="protein sequence ID" value="KAK5625382.1"/>
    <property type="molecule type" value="Genomic_DNA"/>
</dbReference>
<organism evidence="2 3">
    <name type="scientific">Xylaria bambusicola</name>
    <dbReference type="NCBI Taxonomy" id="326684"/>
    <lineage>
        <taxon>Eukaryota</taxon>
        <taxon>Fungi</taxon>
        <taxon>Dikarya</taxon>
        <taxon>Ascomycota</taxon>
        <taxon>Pezizomycotina</taxon>
        <taxon>Sordariomycetes</taxon>
        <taxon>Xylariomycetidae</taxon>
        <taxon>Xylariales</taxon>
        <taxon>Xylariaceae</taxon>
        <taxon>Xylaria</taxon>
    </lineage>
</organism>
<accession>A0AAN7Z0D9</accession>
<evidence type="ECO:0000313" key="3">
    <source>
        <dbReference type="Proteomes" id="UP001305414"/>
    </source>
</evidence>
<dbReference type="PANTHER" id="PTHR38790">
    <property type="entry name" value="2EXR DOMAIN-CONTAINING PROTEIN-RELATED"/>
    <property type="match status" value="1"/>
</dbReference>
<proteinExistence type="predicted"/>
<name>A0AAN7Z0D9_9PEZI</name>
<sequence length="277" mass="32428">MEQNHEHDNSQPESGALQAPQADVDTATLGNLRRLQEKCIEWRNTPSTAYMEGFKADQNPQSTSTFFRLPTELRVMICDHLFYDTIFTVRPREDYLALLRTCQRLEAEIDDRWMRCVLFHFHDGKEMLQTLARLSTHELSKIRYVSVQDDTRGHRSVGYEALPAVLEQLPGLQLNRLTVLNESGNINHGTPYRLATQLITRTKGWKELHYSTKLCGFDFLRRQPRTWQRLLNRRDKKDAEKFRSRVTMWALKEPSVLMAELGIPPEPDYDYSTLFPR</sequence>
<comment type="caution">
    <text evidence="2">The sequence shown here is derived from an EMBL/GenBank/DDBJ whole genome shotgun (WGS) entry which is preliminary data.</text>
</comment>
<gene>
    <name evidence="2" type="ORF">RRF57_001098</name>
</gene>
<reference evidence="2 3" key="1">
    <citation type="submission" date="2023-10" db="EMBL/GenBank/DDBJ databases">
        <title>Draft genome sequence of Xylaria bambusicola isolate GMP-LS, the root and basal stem rot pathogen of sugarcane in Indonesia.</title>
        <authorList>
            <person name="Selvaraj P."/>
            <person name="Muralishankar V."/>
            <person name="Muruganantham S."/>
            <person name="Sp S."/>
            <person name="Haryani S."/>
            <person name="Lau K.J.X."/>
            <person name="Naqvi N.I."/>
        </authorList>
    </citation>
    <scope>NUCLEOTIDE SEQUENCE [LARGE SCALE GENOMIC DNA]</scope>
    <source>
        <strain evidence="2">GMP-LS</strain>
    </source>
</reference>